<dbReference type="InParanoid" id="A0A1Y1U987"/>
<dbReference type="InterPro" id="IPR023198">
    <property type="entry name" value="PGP-like_dom2"/>
</dbReference>
<gene>
    <name evidence="1" type="ORF">BD324DRAFT_636546</name>
</gene>
<reference evidence="1 2" key="1">
    <citation type="submission" date="2017-03" db="EMBL/GenBank/DDBJ databases">
        <title>Widespread Adenine N6-methylation of Active Genes in Fungi.</title>
        <authorList>
            <consortium name="DOE Joint Genome Institute"/>
            <person name="Mondo S.J."/>
            <person name="Dannebaum R.O."/>
            <person name="Kuo R.C."/>
            <person name="Louie K.B."/>
            <person name="Bewick A.J."/>
            <person name="Labutti K."/>
            <person name="Haridas S."/>
            <person name="Kuo A."/>
            <person name="Salamov A."/>
            <person name="Ahrendt S.R."/>
            <person name="Lau R."/>
            <person name="Bowen B.P."/>
            <person name="Lipzen A."/>
            <person name="Sullivan W."/>
            <person name="Andreopoulos W.B."/>
            <person name="Clum A."/>
            <person name="Lindquist E."/>
            <person name="Daum C."/>
            <person name="Northen T.R."/>
            <person name="Ramamoorthy G."/>
            <person name="Schmitz R.J."/>
            <person name="Gryganskyi A."/>
            <person name="Culley D."/>
            <person name="Magnuson J."/>
            <person name="James T.Y."/>
            <person name="O'Malley M.A."/>
            <person name="Stajich J.E."/>
            <person name="Spatafora J.W."/>
            <person name="Visel A."/>
            <person name="Grigoriev I.V."/>
        </authorList>
    </citation>
    <scope>NUCLEOTIDE SEQUENCE [LARGE SCALE GENOMIC DNA]</scope>
    <source>
        <strain evidence="1 2">NRRL Y-17943</strain>
    </source>
</reference>
<name>A0A1Y1U987_9TREE</name>
<dbReference type="Gene3D" id="1.10.150.240">
    <property type="entry name" value="Putative phosphatase, domain 2"/>
    <property type="match status" value="1"/>
</dbReference>
<keyword evidence="2" id="KW-1185">Reference proteome</keyword>
<dbReference type="AlphaFoldDB" id="A0A1Y1U987"/>
<comment type="caution">
    <text evidence="1">The sequence shown here is derived from an EMBL/GenBank/DDBJ whole genome shotgun (WGS) entry which is preliminary data.</text>
</comment>
<dbReference type="InterPro" id="IPR050155">
    <property type="entry name" value="HAD-like_hydrolase_sf"/>
</dbReference>
<dbReference type="NCBIfam" id="TIGR01509">
    <property type="entry name" value="HAD-SF-IA-v3"/>
    <property type="match status" value="1"/>
</dbReference>
<dbReference type="STRING" id="4999.A0A1Y1U987"/>
<dbReference type="GO" id="GO:0006281">
    <property type="term" value="P:DNA repair"/>
    <property type="evidence" value="ECO:0007669"/>
    <property type="project" value="TreeGrafter"/>
</dbReference>
<dbReference type="SFLD" id="SFLDS00003">
    <property type="entry name" value="Haloacid_Dehalogenase"/>
    <property type="match status" value="1"/>
</dbReference>
<dbReference type="PANTHER" id="PTHR43434:SF1">
    <property type="entry name" value="PHOSPHOGLYCOLATE PHOSPHATASE"/>
    <property type="match status" value="1"/>
</dbReference>
<dbReference type="Pfam" id="PF00702">
    <property type="entry name" value="Hydrolase"/>
    <property type="match status" value="1"/>
</dbReference>
<protein>
    <submittedName>
        <fullName evidence="1">Phosphoglycolate phosphatase</fullName>
    </submittedName>
</protein>
<dbReference type="GeneID" id="33558715"/>
<dbReference type="Gene3D" id="3.40.50.1000">
    <property type="entry name" value="HAD superfamily/HAD-like"/>
    <property type="match status" value="1"/>
</dbReference>
<evidence type="ECO:0000313" key="1">
    <source>
        <dbReference type="EMBL" id="ORX34591.1"/>
    </source>
</evidence>
<dbReference type="GO" id="GO:0008967">
    <property type="term" value="F:phosphoglycolate phosphatase activity"/>
    <property type="evidence" value="ECO:0007669"/>
    <property type="project" value="TreeGrafter"/>
</dbReference>
<dbReference type="OrthoDB" id="2107174at2759"/>
<proteinExistence type="predicted"/>
<evidence type="ECO:0000313" key="2">
    <source>
        <dbReference type="Proteomes" id="UP000193218"/>
    </source>
</evidence>
<dbReference type="InterPro" id="IPR036412">
    <property type="entry name" value="HAD-like_sf"/>
</dbReference>
<dbReference type="EMBL" id="NBSH01000014">
    <property type="protein sequence ID" value="ORX34591.1"/>
    <property type="molecule type" value="Genomic_DNA"/>
</dbReference>
<dbReference type="RefSeq" id="XP_021868854.1">
    <property type="nucleotide sequence ID" value="XM_022016906.1"/>
</dbReference>
<dbReference type="SFLD" id="SFLDG01129">
    <property type="entry name" value="C1.5:_HAD__Beta-PGM__Phosphata"/>
    <property type="match status" value="1"/>
</dbReference>
<sequence>MPQIKYLLFDCDNTLVLSEPLAFESCTELGNLILKQHLPADPAPFQYTESELQEEFVGLNFRGLVTTLGQKHGFEVPPTELDDWVSRELESTTSKLAARAVPCEGVMEVLDKLQSEHKYGLAVVSSSAMSRVQAALKKTDQTKYFGDRVFSAASMEPPTSKPDPAVYLHACEKLGVKPEECVAIEDSKSGATAAMRAGIHVLGYVGPYYDDGGIEKVKQMEKTLTQDCKAEGVMHHWKDFEDWIRKIEAA</sequence>
<dbReference type="InterPro" id="IPR006439">
    <property type="entry name" value="HAD-SF_hydro_IA"/>
</dbReference>
<dbReference type="Proteomes" id="UP000193218">
    <property type="component" value="Unassembled WGS sequence"/>
</dbReference>
<dbReference type="SUPFAM" id="SSF56784">
    <property type="entry name" value="HAD-like"/>
    <property type="match status" value="1"/>
</dbReference>
<accession>A0A1Y1U987</accession>
<dbReference type="PANTHER" id="PTHR43434">
    <property type="entry name" value="PHOSPHOGLYCOLATE PHOSPHATASE"/>
    <property type="match status" value="1"/>
</dbReference>
<dbReference type="GO" id="GO:0005829">
    <property type="term" value="C:cytosol"/>
    <property type="evidence" value="ECO:0007669"/>
    <property type="project" value="TreeGrafter"/>
</dbReference>
<organism evidence="1 2">
    <name type="scientific">Kockovaella imperatae</name>
    <dbReference type="NCBI Taxonomy" id="4999"/>
    <lineage>
        <taxon>Eukaryota</taxon>
        <taxon>Fungi</taxon>
        <taxon>Dikarya</taxon>
        <taxon>Basidiomycota</taxon>
        <taxon>Agaricomycotina</taxon>
        <taxon>Tremellomycetes</taxon>
        <taxon>Tremellales</taxon>
        <taxon>Cuniculitremaceae</taxon>
        <taxon>Kockovaella</taxon>
    </lineage>
</organism>
<dbReference type="InterPro" id="IPR023214">
    <property type="entry name" value="HAD_sf"/>
</dbReference>